<dbReference type="SMART" id="SM00304">
    <property type="entry name" value="HAMP"/>
    <property type="match status" value="1"/>
</dbReference>
<keyword evidence="7 14" id="KW-0812">Transmembrane</keyword>
<evidence type="ECO:0000256" key="4">
    <source>
        <dbReference type="ARBA" id="ARBA00022475"/>
    </source>
</evidence>
<evidence type="ECO:0000256" key="14">
    <source>
        <dbReference type="SAM" id="Phobius"/>
    </source>
</evidence>
<dbReference type="PRINTS" id="PR00344">
    <property type="entry name" value="BCTRLSENSOR"/>
</dbReference>
<dbReference type="InterPro" id="IPR003594">
    <property type="entry name" value="HATPase_dom"/>
</dbReference>
<keyword evidence="18" id="KW-1185">Reference proteome</keyword>
<dbReference type="EMBL" id="QJKH01000012">
    <property type="protein sequence ID" value="PXX77170.1"/>
    <property type="molecule type" value="Genomic_DNA"/>
</dbReference>
<keyword evidence="11 14" id="KW-1133">Transmembrane helix</keyword>
<evidence type="ECO:0000256" key="6">
    <source>
        <dbReference type="ARBA" id="ARBA00022679"/>
    </source>
</evidence>
<dbReference type="Gene3D" id="3.30.565.10">
    <property type="entry name" value="Histidine kinase-like ATPase, C-terminal domain"/>
    <property type="match status" value="1"/>
</dbReference>
<dbReference type="InterPro" id="IPR036097">
    <property type="entry name" value="HisK_dim/P_sf"/>
</dbReference>
<dbReference type="Pfam" id="PF02518">
    <property type="entry name" value="HATPase_c"/>
    <property type="match status" value="1"/>
</dbReference>
<dbReference type="InterPro" id="IPR004358">
    <property type="entry name" value="Sig_transdc_His_kin-like_C"/>
</dbReference>
<dbReference type="SMART" id="SM00387">
    <property type="entry name" value="HATPase_c"/>
    <property type="match status" value="1"/>
</dbReference>
<organism evidence="17 18">
    <name type="scientific">Dielma fastidiosa</name>
    <dbReference type="NCBI Taxonomy" id="1034346"/>
    <lineage>
        <taxon>Bacteria</taxon>
        <taxon>Bacillati</taxon>
        <taxon>Bacillota</taxon>
        <taxon>Erysipelotrichia</taxon>
        <taxon>Erysipelotrichales</taxon>
        <taxon>Erysipelotrichaceae</taxon>
        <taxon>Dielma</taxon>
    </lineage>
</organism>
<dbReference type="CDD" id="cd00082">
    <property type="entry name" value="HisKA"/>
    <property type="match status" value="1"/>
</dbReference>
<keyword evidence="13 14" id="KW-0472">Membrane</keyword>
<keyword evidence="5" id="KW-0597">Phosphoprotein</keyword>
<dbReference type="GO" id="GO:0005886">
    <property type="term" value="C:plasma membrane"/>
    <property type="evidence" value="ECO:0007669"/>
    <property type="project" value="UniProtKB-SubCell"/>
</dbReference>
<dbReference type="InterPro" id="IPR003660">
    <property type="entry name" value="HAMP_dom"/>
</dbReference>
<evidence type="ECO:0000256" key="5">
    <source>
        <dbReference type="ARBA" id="ARBA00022553"/>
    </source>
</evidence>
<sequence length="383" mass="42623">MKKISLRWRVTIAAAFVLTLFCVAMTQSSIRDANLIIADPILKLRTEAIADPILNGDQNFSPDTALDETVYNGLDNFTQRSYLFMLAAIGGGSFLVYLLAGYSLQPVKKLSSSIEAISEKQLSSRIQGFDSKDEIAKLADDFNAMMDRLEIAFLREKRFSSNAAHELRTPLTIIRTNLEILAMNETPAIEDYEHVVKIIKKQNQRMIALVEDLFALSAMKSSSIEDVFDVKEIIVDIIREMQPLANQRKIDIQSELSSGLIKGNPIIFRQAVANLIENGIKYNTEQGTLKVRSLIEKNQYIIAVEDTGIGIDQEQAAHIFEPFYRIENSRSRNTAGAGLGLALCREIIEGHGGSVAYSPLEHGSLFTIQLPLNQNLTAVNEPD</sequence>
<dbReference type="SMART" id="SM00388">
    <property type="entry name" value="HisKA"/>
    <property type="match status" value="1"/>
</dbReference>
<keyword evidence="10" id="KW-0067">ATP-binding</keyword>
<dbReference type="InterPro" id="IPR005467">
    <property type="entry name" value="His_kinase_dom"/>
</dbReference>
<feature type="domain" description="Histidine kinase" evidence="15">
    <location>
        <begin position="162"/>
        <end position="374"/>
    </location>
</feature>
<dbReference type="RefSeq" id="WP_022937306.1">
    <property type="nucleotide sequence ID" value="NZ_CABKRQ010000002.1"/>
</dbReference>
<accession>A0A318KI87</accession>
<dbReference type="EC" id="2.7.13.3" evidence="3"/>
<dbReference type="InterPro" id="IPR036890">
    <property type="entry name" value="HATPase_C_sf"/>
</dbReference>
<dbReference type="Gene3D" id="1.10.287.130">
    <property type="match status" value="1"/>
</dbReference>
<evidence type="ECO:0000256" key="9">
    <source>
        <dbReference type="ARBA" id="ARBA00022777"/>
    </source>
</evidence>
<evidence type="ECO:0000256" key="8">
    <source>
        <dbReference type="ARBA" id="ARBA00022741"/>
    </source>
</evidence>
<feature type="transmembrane region" description="Helical" evidence="14">
    <location>
        <begin position="82"/>
        <end position="104"/>
    </location>
</feature>
<dbReference type="SUPFAM" id="SSF55874">
    <property type="entry name" value="ATPase domain of HSP90 chaperone/DNA topoisomerase II/histidine kinase"/>
    <property type="match status" value="1"/>
</dbReference>
<dbReference type="InterPro" id="IPR050398">
    <property type="entry name" value="HssS/ArlS-like"/>
</dbReference>
<gene>
    <name evidence="17" type="ORF">DES51_112110</name>
</gene>
<evidence type="ECO:0000313" key="18">
    <source>
        <dbReference type="Proteomes" id="UP000247612"/>
    </source>
</evidence>
<evidence type="ECO:0000259" key="16">
    <source>
        <dbReference type="PROSITE" id="PS50885"/>
    </source>
</evidence>
<evidence type="ECO:0000256" key="2">
    <source>
        <dbReference type="ARBA" id="ARBA00004651"/>
    </source>
</evidence>
<evidence type="ECO:0000259" key="15">
    <source>
        <dbReference type="PROSITE" id="PS50109"/>
    </source>
</evidence>
<name>A0A318KI87_9FIRM</name>
<evidence type="ECO:0000256" key="11">
    <source>
        <dbReference type="ARBA" id="ARBA00022989"/>
    </source>
</evidence>
<keyword evidence="12" id="KW-0902">Two-component regulatory system</keyword>
<proteinExistence type="predicted"/>
<keyword evidence="4" id="KW-1003">Cell membrane</keyword>
<protein>
    <recommendedName>
        <fullName evidence="3">histidine kinase</fullName>
        <ecNumber evidence="3">2.7.13.3</ecNumber>
    </recommendedName>
</protein>
<dbReference type="CDD" id="cd06225">
    <property type="entry name" value="HAMP"/>
    <property type="match status" value="1"/>
</dbReference>
<comment type="subcellular location">
    <subcellularLocation>
        <location evidence="2">Cell membrane</location>
        <topology evidence="2">Multi-pass membrane protein</topology>
    </subcellularLocation>
</comment>
<dbReference type="Pfam" id="PF00512">
    <property type="entry name" value="HisKA"/>
    <property type="match status" value="1"/>
</dbReference>
<dbReference type="Pfam" id="PF00672">
    <property type="entry name" value="HAMP"/>
    <property type="match status" value="1"/>
</dbReference>
<evidence type="ECO:0000256" key="3">
    <source>
        <dbReference type="ARBA" id="ARBA00012438"/>
    </source>
</evidence>
<dbReference type="PANTHER" id="PTHR45528:SF1">
    <property type="entry name" value="SENSOR HISTIDINE KINASE CPXA"/>
    <property type="match status" value="1"/>
</dbReference>
<comment type="caution">
    <text evidence="17">The sequence shown here is derived from an EMBL/GenBank/DDBJ whole genome shotgun (WGS) entry which is preliminary data.</text>
</comment>
<keyword evidence="8" id="KW-0547">Nucleotide-binding</keyword>
<dbReference type="FunFam" id="1.10.287.130:FF:000001">
    <property type="entry name" value="Two-component sensor histidine kinase"/>
    <property type="match status" value="1"/>
</dbReference>
<dbReference type="PROSITE" id="PS50109">
    <property type="entry name" value="HIS_KIN"/>
    <property type="match status" value="1"/>
</dbReference>
<evidence type="ECO:0000256" key="7">
    <source>
        <dbReference type="ARBA" id="ARBA00022692"/>
    </source>
</evidence>
<evidence type="ECO:0000313" key="17">
    <source>
        <dbReference type="EMBL" id="PXX77170.1"/>
    </source>
</evidence>
<dbReference type="Gene3D" id="6.10.340.10">
    <property type="match status" value="1"/>
</dbReference>
<dbReference type="FunFam" id="3.30.565.10:FF:000006">
    <property type="entry name" value="Sensor histidine kinase WalK"/>
    <property type="match status" value="1"/>
</dbReference>
<feature type="domain" description="HAMP" evidence="16">
    <location>
        <begin position="101"/>
        <end position="154"/>
    </location>
</feature>
<dbReference type="InterPro" id="IPR003661">
    <property type="entry name" value="HisK_dim/P_dom"/>
</dbReference>
<keyword evidence="9 17" id="KW-0418">Kinase</keyword>
<dbReference type="SUPFAM" id="SSF158472">
    <property type="entry name" value="HAMP domain-like"/>
    <property type="match status" value="1"/>
</dbReference>
<evidence type="ECO:0000256" key="13">
    <source>
        <dbReference type="ARBA" id="ARBA00023136"/>
    </source>
</evidence>
<comment type="catalytic activity">
    <reaction evidence="1">
        <text>ATP + protein L-histidine = ADP + protein N-phospho-L-histidine.</text>
        <dbReference type="EC" id="2.7.13.3"/>
    </reaction>
</comment>
<evidence type="ECO:0000256" key="10">
    <source>
        <dbReference type="ARBA" id="ARBA00022840"/>
    </source>
</evidence>
<dbReference type="Proteomes" id="UP000247612">
    <property type="component" value="Unassembled WGS sequence"/>
</dbReference>
<evidence type="ECO:0000256" key="12">
    <source>
        <dbReference type="ARBA" id="ARBA00023012"/>
    </source>
</evidence>
<dbReference type="GO" id="GO:0005524">
    <property type="term" value="F:ATP binding"/>
    <property type="evidence" value="ECO:0007669"/>
    <property type="project" value="UniProtKB-KW"/>
</dbReference>
<evidence type="ECO:0000256" key="1">
    <source>
        <dbReference type="ARBA" id="ARBA00000085"/>
    </source>
</evidence>
<reference evidence="17 18" key="1">
    <citation type="submission" date="2018-05" db="EMBL/GenBank/DDBJ databases">
        <title>Genomic Encyclopedia of Type Strains, Phase IV (KMG-IV): sequencing the most valuable type-strain genomes for metagenomic binning, comparative biology and taxonomic classification.</title>
        <authorList>
            <person name="Goeker M."/>
        </authorList>
    </citation>
    <scope>NUCLEOTIDE SEQUENCE [LARGE SCALE GENOMIC DNA]</scope>
    <source>
        <strain evidence="17 18">JC118</strain>
    </source>
</reference>
<dbReference type="PANTHER" id="PTHR45528">
    <property type="entry name" value="SENSOR HISTIDINE KINASE CPXA"/>
    <property type="match status" value="1"/>
</dbReference>
<dbReference type="SUPFAM" id="SSF47384">
    <property type="entry name" value="Homodimeric domain of signal transducing histidine kinase"/>
    <property type="match status" value="1"/>
</dbReference>
<dbReference type="OrthoDB" id="9813151at2"/>
<dbReference type="PROSITE" id="PS50885">
    <property type="entry name" value="HAMP"/>
    <property type="match status" value="1"/>
</dbReference>
<dbReference type="AlphaFoldDB" id="A0A318KI87"/>
<dbReference type="STRING" id="1034346.GCA_000313565_00992"/>
<dbReference type="GO" id="GO:0000155">
    <property type="term" value="F:phosphorelay sensor kinase activity"/>
    <property type="evidence" value="ECO:0007669"/>
    <property type="project" value="InterPro"/>
</dbReference>
<keyword evidence="6" id="KW-0808">Transferase</keyword>